<dbReference type="GO" id="GO:0005507">
    <property type="term" value="F:copper ion binding"/>
    <property type="evidence" value="ECO:0007669"/>
    <property type="project" value="InterPro"/>
</dbReference>
<evidence type="ECO:0000313" key="14">
    <source>
        <dbReference type="EMBL" id="BDS07829.1"/>
    </source>
</evidence>
<evidence type="ECO:0000256" key="6">
    <source>
        <dbReference type="ARBA" id="ARBA00022723"/>
    </source>
</evidence>
<keyword evidence="8" id="KW-0249">Electron transport</keyword>
<evidence type="ECO:0000256" key="8">
    <source>
        <dbReference type="ARBA" id="ARBA00022982"/>
    </source>
</evidence>
<accession>A0AAT9FPG4</accession>
<proteinExistence type="inferred from homology"/>
<keyword evidence="5 12" id="KW-0812">Transmembrane</keyword>
<dbReference type="PROSITE" id="PS50857">
    <property type="entry name" value="COX2_CUA"/>
    <property type="match status" value="1"/>
</dbReference>
<evidence type="ECO:0000256" key="11">
    <source>
        <dbReference type="ARBA" id="ARBA00023136"/>
    </source>
</evidence>
<dbReference type="EC" id="7.1.1.9" evidence="3"/>
<evidence type="ECO:0000256" key="2">
    <source>
        <dbReference type="ARBA" id="ARBA00007866"/>
    </source>
</evidence>
<dbReference type="InterPro" id="IPR008972">
    <property type="entry name" value="Cupredoxin"/>
</dbReference>
<dbReference type="Gene3D" id="1.10.287.90">
    <property type="match status" value="1"/>
</dbReference>
<keyword evidence="9 12" id="KW-1133">Transmembrane helix</keyword>
<feature type="transmembrane region" description="Helical" evidence="12">
    <location>
        <begin position="26"/>
        <end position="50"/>
    </location>
</feature>
<dbReference type="KEGG" id="osu:NT6N_28690"/>
<comment type="similarity">
    <text evidence="2">Belongs to the cytochrome c oxidase subunit 2 family.</text>
</comment>
<dbReference type="GO" id="GO:0004129">
    <property type="term" value="F:cytochrome-c oxidase activity"/>
    <property type="evidence" value="ECO:0007669"/>
    <property type="project" value="UniProtKB-EC"/>
</dbReference>
<dbReference type="AlphaFoldDB" id="A0AAT9FPG4"/>
<organism evidence="14">
    <name type="scientific">Oceaniferula spumae</name>
    <dbReference type="NCBI Taxonomy" id="2979115"/>
    <lineage>
        <taxon>Bacteria</taxon>
        <taxon>Pseudomonadati</taxon>
        <taxon>Verrucomicrobiota</taxon>
        <taxon>Verrucomicrobiia</taxon>
        <taxon>Verrucomicrobiales</taxon>
        <taxon>Verrucomicrobiaceae</taxon>
        <taxon>Oceaniferula</taxon>
    </lineage>
</organism>
<name>A0AAT9FPG4_9BACT</name>
<evidence type="ECO:0000259" key="13">
    <source>
        <dbReference type="PROSITE" id="PS50857"/>
    </source>
</evidence>
<dbReference type="SUPFAM" id="SSF81464">
    <property type="entry name" value="Cytochrome c oxidase subunit II-like, transmembrane region"/>
    <property type="match status" value="1"/>
</dbReference>
<reference evidence="14" key="1">
    <citation type="submission" date="2024-07" db="EMBL/GenBank/DDBJ databases">
        <title>Complete genome sequence of Verrucomicrobiaceae bacterium NT6N.</title>
        <authorList>
            <person name="Huang C."/>
            <person name="Takami H."/>
            <person name="Hamasaki K."/>
        </authorList>
    </citation>
    <scope>NUCLEOTIDE SEQUENCE</scope>
    <source>
        <strain evidence="14">NT6N</strain>
    </source>
</reference>
<dbReference type="PROSITE" id="PS00078">
    <property type="entry name" value="COX2"/>
    <property type="match status" value="1"/>
</dbReference>
<dbReference type="InterPro" id="IPR001505">
    <property type="entry name" value="Copper_CuA"/>
</dbReference>
<keyword evidence="4" id="KW-0813">Transport</keyword>
<dbReference type="PANTHER" id="PTHR22888:SF9">
    <property type="entry name" value="CYTOCHROME C OXIDASE SUBUNIT 2"/>
    <property type="match status" value="1"/>
</dbReference>
<dbReference type="InterPro" id="IPR036257">
    <property type="entry name" value="Cyt_c_oxidase_su2_TM_sf"/>
</dbReference>
<evidence type="ECO:0000256" key="12">
    <source>
        <dbReference type="SAM" id="Phobius"/>
    </source>
</evidence>
<dbReference type="Pfam" id="PF00116">
    <property type="entry name" value="COX2"/>
    <property type="match status" value="1"/>
</dbReference>
<dbReference type="InterPro" id="IPR045187">
    <property type="entry name" value="CcO_II"/>
</dbReference>
<protein>
    <recommendedName>
        <fullName evidence="3">cytochrome-c oxidase</fullName>
        <ecNumber evidence="3">7.1.1.9</ecNumber>
    </recommendedName>
</protein>
<dbReference type="PANTHER" id="PTHR22888">
    <property type="entry name" value="CYTOCHROME C OXIDASE, SUBUNIT II"/>
    <property type="match status" value="1"/>
</dbReference>
<evidence type="ECO:0000256" key="4">
    <source>
        <dbReference type="ARBA" id="ARBA00022448"/>
    </source>
</evidence>
<dbReference type="EMBL" id="AP026866">
    <property type="protein sequence ID" value="BDS07829.1"/>
    <property type="molecule type" value="Genomic_DNA"/>
</dbReference>
<evidence type="ECO:0000256" key="9">
    <source>
        <dbReference type="ARBA" id="ARBA00022989"/>
    </source>
</evidence>
<dbReference type="SUPFAM" id="SSF49503">
    <property type="entry name" value="Cupredoxins"/>
    <property type="match status" value="1"/>
</dbReference>
<keyword evidence="10" id="KW-0186">Copper</keyword>
<evidence type="ECO:0000256" key="10">
    <source>
        <dbReference type="ARBA" id="ARBA00023008"/>
    </source>
</evidence>
<keyword evidence="7" id="KW-1278">Translocase</keyword>
<keyword evidence="11 12" id="KW-0472">Membrane</keyword>
<comment type="subcellular location">
    <subcellularLocation>
        <location evidence="1">Membrane</location>
        <topology evidence="1">Multi-pass membrane protein</topology>
    </subcellularLocation>
</comment>
<keyword evidence="6" id="KW-0479">Metal-binding</keyword>
<dbReference type="InterPro" id="IPR002429">
    <property type="entry name" value="CcO_II-like_C"/>
</dbReference>
<dbReference type="Gene3D" id="2.60.40.420">
    <property type="entry name" value="Cupredoxins - blue copper proteins"/>
    <property type="match status" value="1"/>
</dbReference>
<feature type="domain" description="Cytochrome oxidase subunit II copper A binding" evidence="13">
    <location>
        <begin position="105"/>
        <end position="246"/>
    </location>
</feature>
<dbReference type="PRINTS" id="PR01166">
    <property type="entry name" value="CYCOXIDASEII"/>
</dbReference>
<evidence type="ECO:0000256" key="3">
    <source>
        <dbReference type="ARBA" id="ARBA00012949"/>
    </source>
</evidence>
<gene>
    <name evidence="14" type="primary">coxM</name>
    <name evidence="14" type="ORF">NT6N_28690</name>
</gene>
<evidence type="ECO:0000256" key="7">
    <source>
        <dbReference type="ARBA" id="ARBA00022967"/>
    </source>
</evidence>
<evidence type="ECO:0000256" key="5">
    <source>
        <dbReference type="ARBA" id="ARBA00022692"/>
    </source>
</evidence>
<dbReference type="GO" id="GO:0016020">
    <property type="term" value="C:membrane"/>
    <property type="evidence" value="ECO:0007669"/>
    <property type="project" value="UniProtKB-SubCell"/>
</dbReference>
<sequence>MSILDYFGLPENYSQHGEQVDQMNSVITWLMLVLFVGWTAFFLITLFKFWHKRSPKASYSGVTNHVSSHLEIGVVIVEAVFLLGFAFPLWAERTDKFERVVANDPDAPRIRVIGQQYSWTYHYPGNDGVFGRTDNTLITGDNPLGIDSSDPNGDDDFISTSELKIPVGRDCILQVTSKDVIHNFAIVPMRIQQDCIPGKEIPMWFKPVKELSTYVVCAQLCGEKHADMKGSMEVVNAEEYYKWAKQRSDDELAKKKK</sequence>
<feature type="transmembrane region" description="Helical" evidence="12">
    <location>
        <begin position="70"/>
        <end position="91"/>
    </location>
</feature>
<dbReference type="GO" id="GO:0042773">
    <property type="term" value="P:ATP synthesis coupled electron transport"/>
    <property type="evidence" value="ECO:0007669"/>
    <property type="project" value="TreeGrafter"/>
</dbReference>
<evidence type="ECO:0000256" key="1">
    <source>
        <dbReference type="ARBA" id="ARBA00004141"/>
    </source>
</evidence>